<comment type="caution">
    <text evidence="3">The sequence shown here is derived from an EMBL/GenBank/DDBJ whole genome shotgun (WGS) entry which is preliminary data.</text>
</comment>
<evidence type="ECO:0000256" key="2">
    <source>
        <dbReference type="SAM" id="SignalP"/>
    </source>
</evidence>
<comment type="similarity">
    <text evidence="1">Belongs to the UPF0065 (bug) family.</text>
</comment>
<feature type="chain" id="PRO_5013351625" evidence="2">
    <location>
        <begin position="31"/>
        <end position="329"/>
    </location>
</feature>
<dbReference type="InterPro" id="IPR005064">
    <property type="entry name" value="BUG"/>
</dbReference>
<name>A0A261STV7_9BORD</name>
<organism evidence="3 4">
    <name type="scientific">Bordetella genomosp. 1</name>
    <dbReference type="NCBI Taxonomy" id="1395607"/>
    <lineage>
        <taxon>Bacteria</taxon>
        <taxon>Pseudomonadati</taxon>
        <taxon>Pseudomonadota</taxon>
        <taxon>Betaproteobacteria</taxon>
        <taxon>Burkholderiales</taxon>
        <taxon>Alcaligenaceae</taxon>
        <taxon>Bordetella</taxon>
    </lineage>
</organism>
<dbReference type="PANTHER" id="PTHR42928:SF5">
    <property type="entry name" value="BLR1237 PROTEIN"/>
    <property type="match status" value="1"/>
</dbReference>
<dbReference type="Proteomes" id="UP000217005">
    <property type="component" value="Unassembled WGS sequence"/>
</dbReference>
<dbReference type="RefSeq" id="WP_094824530.1">
    <property type="nucleotide sequence ID" value="NZ_NEVL01000001.1"/>
</dbReference>
<dbReference type="Pfam" id="PF03401">
    <property type="entry name" value="TctC"/>
    <property type="match status" value="1"/>
</dbReference>
<gene>
    <name evidence="3" type="ORF">CEG14_01190</name>
</gene>
<protein>
    <submittedName>
        <fullName evidence="3">ABC transporter substrate-binding protein</fullName>
    </submittedName>
</protein>
<dbReference type="EMBL" id="NEVL01000001">
    <property type="protein sequence ID" value="OZI40412.1"/>
    <property type="molecule type" value="Genomic_DNA"/>
</dbReference>
<evidence type="ECO:0000313" key="3">
    <source>
        <dbReference type="EMBL" id="OZI40412.1"/>
    </source>
</evidence>
<dbReference type="OrthoDB" id="9780943at2"/>
<dbReference type="AlphaFoldDB" id="A0A261STV7"/>
<evidence type="ECO:0000313" key="4">
    <source>
        <dbReference type="Proteomes" id="UP000217005"/>
    </source>
</evidence>
<proteinExistence type="inferred from homology"/>
<dbReference type="SUPFAM" id="SSF53850">
    <property type="entry name" value="Periplasmic binding protein-like II"/>
    <property type="match status" value="1"/>
</dbReference>
<dbReference type="PIRSF" id="PIRSF017082">
    <property type="entry name" value="YflP"/>
    <property type="match status" value="1"/>
</dbReference>
<feature type="signal peptide" evidence="2">
    <location>
        <begin position="1"/>
        <end position="30"/>
    </location>
</feature>
<accession>A0A261STV7</accession>
<evidence type="ECO:0000256" key="1">
    <source>
        <dbReference type="ARBA" id="ARBA00006987"/>
    </source>
</evidence>
<dbReference type="InterPro" id="IPR042100">
    <property type="entry name" value="Bug_dom1"/>
</dbReference>
<dbReference type="Gene3D" id="3.40.190.150">
    <property type="entry name" value="Bordetella uptake gene, domain 1"/>
    <property type="match status" value="1"/>
</dbReference>
<reference evidence="3 4" key="1">
    <citation type="submission" date="2017-05" db="EMBL/GenBank/DDBJ databases">
        <title>Complete and WGS of Bordetella genogroups.</title>
        <authorList>
            <person name="Spilker T."/>
            <person name="LiPuma J."/>
        </authorList>
    </citation>
    <scope>NUCLEOTIDE SEQUENCE [LARGE SCALE GENOMIC DNA]</scope>
    <source>
        <strain evidence="3 4">AU17610</strain>
    </source>
</reference>
<sequence>MKLSRYLRSRGTLVLLAFLASNAMSSAATAAYPERPIRLVVPYGPGGTGDVIARVLARKLGDSLGGPIVVENKPGAAGSIGTVNVARSPADGYTLLLAYTSEMVINPIVQKGIGYSIDKDFTPIALAGSTPLLLVASQNTGAKTLDAFVATAKANPGLLSFASAGPGSPAHIAGALLAREAGIEMLHIPYKGGSQAVADTAAGVTNVYFSGMPPAMPLVRDGRLIALGVAAKQSSPALPSAPALAARYPKLDLAGWFGVFAPAGVPSDVLERLHREIEAALQSADVKQTLAAQGVETTAMSSAEFSAFVQQEKKKYAALIETLGITGND</sequence>
<keyword evidence="2" id="KW-0732">Signal</keyword>
<dbReference type="Gene3D" id="3.40.190.10">
    <property type="entry name" value="Periplasmic binding protein-like II"/>
    <property type="match status" value="1"/>
</dbReference>
<dbReference type="PANTHER" id="PTHR42928">
    <property type="entry name" value="TRICARBOXYLATE-BINDING PROTEIN"/>
    <property type="match status" value="1"/>
</dbReference>